<proteinExistence type="predicted"/>
<sequence>MTALLRRVLSRRISVEALIELGLWLALPYLLIGIVYTFLNAARVDWMEAQLNQVLPAGANIVAFAESTLLWPLLLLTPLICP</sequence>
<evidence type="ECO:0000313" key="2">
    <source>
        <dbReference type="Proteomes" id="UP000193484"/>
    </source>
</evidence>
<dbReference type="Proteomes" id="UP000193484">
    <property type="component" value="Unassembled WGS sequence"/>
</dbReference>
<dbReference type="STRING" id="1793.AWC04_03570"/>
<reference evidence="1 2" key="1">
    <citation type="submission" date="2016-01" db="EMBL/GenBank/DDBJ databases">
        <title>The new phylogeny of the genus Mycobacterium.</title>
        <authorList>
            <person name="Tarcisio F."/>
            <person name="Conor M."/>
            <person name="Antonella G."/>
            <person name="Elisabetta G."/>
            <person name="Giulia F.S."/>
            <person name="Sara T."/>
            <person name="Anna F."/>
            <person name="Clotilde B."/>
            <person name="Roberto B."/>
            <person name="Veronica D.S."/>
            <person name="Fabio R."/>
            <person name="Monica P."/>
            <person name="Olivier J."/>
            <person name="Enrico T."/>
            <person name="Nicola S."/>
        </authorList>
    </citation>
    <scope>NUCLEOTIDE SEQUENCE [LARGE SCALE GENOMIC DNA]</scope>
    <source>
        <strain evidence="1 2">DSM 44179</strain>
    </source>
</reference>
<evidence type="ECO:0000313" key="1">
    <source>
        <dbReference type="EMBL" id="ORV07774.1"/>
    </source>
</evidence>
<comment type="caution">
    <text evidence="1">The sequence shown here is derived from an EMBL/GenBank/DDBJ whole genome shotgun (WGS) entry which is preliminary data.</text>
</comment>
<accession>A0A1X1RJJ8</accession>
<dbReference type="OrthoDB" id="4743695at2"/>
<dbReference type="RefSeq" id="WP_085093123.1">
    <property type="nucleotide sequence ID" value="NZ_AP022603.1"/>
</dbReference>
<protein>
    <submittedName>
        <fullName evidence="1">Uncharacterized protein</fullName>
    </submittedName>
</protein>
<dbReference type="EMBL" id="LQOJ01000018">
    <property type="protein sequence ID" value="ORV07774.1"/>
    <property type="molecule type" value="Genomic_DNA"/>
</dbReference>
<gene>
    <name evidence="1" type="ORF">AWC04_03570</name>
</gene>
<keyword evidence="2" id="KW-1185">Reference proteome</keyword>
<organism evidence="1 2">
    <name type="scientific">Mycolicibacterium fallax</name>
    <name type="common">Mycobacterium fallax</name>
    <dbReference type="NCBI Taxonomy" id="1793"/>
    <lineage>
        <taxon>Bacteria</taxon>
        <taxon>Bacillati</taxon>
        <taxon>Actinomycetota</taxon>
        <taxon>Actinomycetes</taxon>
        <taxon>Mycobacteriales</taxon>
        <taxon>Mycobacteriaceae</taxon>
        <taxon>Mycolicibacterium</taxon>
    </lineage>
</organism>
<name>A0A1X1RJJ8_MYCFA</name>
<dbReference type="AlphaFoldDB" id="A0A1X1RJJ8"/>